<evidence type="ECO:0000313" key="3">
    <source>
        <dbReference type="Proteomes" id="UP000054630"/>
    </source>
</evidence>
<protein>
    <submittedName>
        <fullName evidence="2">Uncharacterized protein</fullName>
    </submittedName>
</protein>
<dbReference type="AlphaFoldDB" id="A0A0V0RTE5"/>
<accession>A0A0V0RTE5</accession>
<dbReference type="EMBL" id="JYDL01000087">
    <property type="protein sequence ID" value="KRX17509.1"/>
    <property type="molecule type" value="Genomic_DNA"/>
</dbReference>
<gene>
    <name evidence="2" type="ORF">T07_573</name>
</gene>
<dbReference type="Proteomes" id="UP000054630">
    <property type="component" value="Unassembled WGS sequence"/>
</dbReference>
<reference evidence="2 3" key="1">
    <citation type="submission" date="2015-01" db="EMBL/GenBank/DDBJ databases">
        <title>Evolution of Trichinella species and genotypes.</title>
        <authorList>
            <person name="Korhonen P.K."/>
            <person name="Edoardo P."/>
            <person name="Giuseppe L.R."/>
            <person name="Gasser R.B."/>
        </authorList>
    </citation>
    <scope>NUCLEOTIDE SEQUENCE [LARGE SCALE GENOMIC DNA]</scope>
    <source>
        <strain evidence="2">ISS37</strain>
    </source>
</reference>
<proteinExistence type="predicted"/>
<keyword evidence="1" id="KW-0732">Signal</keyword>
<feature type="chain" id="PRO_5006868050" evidence="1">
    <location>
        <begin position="22"/>
        <end position="246"/>
    </location>
</feature>
<comment type="caution">
    <text evidence="2">The sequence shown here is derived from an EMBL/GenBank/DDBJ whole genome shotgun (WGS) entry which is preliminary data.</text>
</comment>
<sequence>MAISIVSKLLFFLTPEDGVVTLPADCSLDSNVMGCTVLRLLQKDDEGMPGQSAITSHGLIQSEFDSSSNFAAEMGSRSASEILPDIIFTKCMQILKALHFSIVHYKITPITLLKFDEIAYRYATFICTFNAIVLRTYLFYLDGDDQMDTNVFDNGTLKSLPLITFALCYTKLNCPWAEGKIHLILHCFIDSCRTLIFCIPVYFGILLSSTDSFTQLERQTYHLVTGVTGTASLLWNEKKLQILTQI</sequence>
<evidence type="ECO:0000256" key="1">
    <source>
        <dbReference type="SAM" id="SignalP"/>
    </source>
</evidence>
<feature type="signal peptide" evidence="1">
    <location>
        <begin position="1"/>
        <end position="21"/>
    </location>
</feature>
<dbReference type="OrthoDB" id="10340037at2759"/>
<organism evidence="2 3">
    <name type="scientific">Trichinella nelsoni</name>
    <dbReference type="NCBI Taxonomy" id="6336"/>
    <lineage>
        <taxon>Eukaryota</taxon>
        <taxon>Metazoa</taxon>
        <taxon>Ecdysozoa</taxon>
        <taxon>Nematoda</taxon>
        <taxon>Enoplea</taxon>
        <taxon>Dorylaimia</taxon>
        <taxon>Trichinellida</taxon>
        <taxon>Trichinellidae</taxon>
        <taxon>Trichinella</taxon>
    </lineage>
</organism>
<evidence type="ECO:0000313" key="2">
    <source>
        <dbReference type="EMBL" id="KRX17509.1"/>
    </source>
</evidence>
<name>A0A0V0RTE5_9BILA</name>
<keyword evidence="3" id="KW-1185">Reference proteome</keyword>